<dbReference type="Pfam" id="PF12973">
    <property type="entry name" value="Cupin_7"/>
    <property type="match status" value="1"/>
</dbReference>
<proteinExistence type="predicted"/>
<dbReference type="Proteomes" id="UP000480266">
    <property type="component" value="Unassembled WGS sequence"/>
</dbReference>
<comment type="caution">
    <text evidence="2">The sequence shown here is derived from an EMBL/GenBank/DDBJ whole genome shotgun (WGS) entry which is preliminary data.</text>
</comment>
<organism evidence="2 3">
    <name type="scientific">Candidatus Afipia apatlaquensis</name>
    <dbReference type="NCBI Taxonomy" id="2712852"/>
    <lineage>
        <taxon>Bacteria</taxon>
        <taxon>Pseudomonadati</taxon>
        <taxon>Pseudomonadota</taxon>
        <taxon>Alphaproteobacteria</taxon>
        <taxon>Hyphomicrobiales</taxon>
        <taxon>Nitrobacteraceae</taxon>
        <taxon>Afipia</taxon>
    </lineage>
</organism>
<sequence>MTDETTTHYAPEFKHVSEMEWEMGRFKNKTKFLFHPTPERPTEPNAGILNYEPGASFPFHKHDFAQVWYILEGEFQFGDKVYKPGTFAFMPDPHFEYEMKTETGGKIIFLQYPGPTTGGRPVYAGRMNLKADEVKAYEPADLDH</sequence>
<evidence type="ECO:0000313" key="2">
    <source>
        <dbReference type="EMBL" id="NGX94872.1"/>
    </source>
</evidence>
<gene>
    <name evidence="2" type="ORF">G4V63_06455</name>
</gene>
<dbReference type="InterPro" id="IPR011051">
    <property type="entry name" value="RmlC_Cupin_sf"/>
</dbReference>
<evidence type="ECO:0000259" key="1">
    <source>
        <dbReference type="Pfam" id="PF12973"/>
    </source>
</evidence>
<protein>
    <submittedName>
        <fullName evidence="2">Cupin domain-containing protein</fullName>
    </submittedName>
</protein>
<name>A0A7C9VJ43_9BRAD</name>
<dbReference type="EMBL" id="JAAMRR010000339">
    <property type="protein sequence ID" value="NGX94872.1"/>
    <property type="molecule type" value="Genomic_DNA"/>
</dbReference>
<keyword evidence="3" id="KW-1185">Reference proteome</keyword>
<dbReference type="SUPFAM" id="SSF51182">
    <property type="entry name" value="RmlC-like cupins"/>
    <property type="match status" value="1"/>
</dbReference>
<dbReference type="AlphaFoldDB" id="A0A7C9VJ43"/>
<accession>A0A7C9VJ43</accession>
<dbReference type="Gene3D" id="2.60.120.10">
    <property type="entry name" value="Jelly Rolls"/>
    <property type="match status" value="1"/>
</dbReference>
<feature type="domain" description="ChrR-like cupin" evidence="1">
    <location>
        <begin position="45"/>
        <end position="104"/>
    </location>
</feature>
<reference evidence="2" key="1">
    <citation type="submission" date="2020-02" db="EMBL/GenBank/DDBJ databases">
        <title>Draft genome sequence of Candidatus Afipia apatlaquensis IBT-C3, a potential strain for decolorization of textile dyes.</title>
        <authorList>
            <person name="Sanchez-Reyes A."/>
            <person name="Breton-Deval L."/>
            <person name="Mangelson H."/>
            <person name="Sanchez-Flores A."/>
        </authorList>
    </citation>
    <scope>NUCLEOTIDE SEQUENCE [LARGE SCALE GENOMIC DNA]</scope>
    <source>
        <strain evidence="2">IBT-C3</strain>
    </source>
</reference>
<evidence type="ECO:0000313" key="3">
    <source>
        <dbReference type="Proteomes" id="UP000480266"/>
    </source>
</evidence>
<dbReference type="InterPro" id="IPR025979">
    <property type="entry name" value="ChrR-like_cupin_dom"/>
</dbReference>
<dbReference type="InterPro" id="IPR014710">
    <property type="entry name" value="RmlC-like_jellyroll"/>
</dbReference>